<dbReference type="InterPro" id="IPR000014">
    <property type="entry name" value="PAS"/>
</dbReference>
<dbReference type="Proteomes" id="UP000307362">
    <property type="component" value="Unassembled WGS sequence"/>
</dbReference>
<feature type="domain" description="PAS" evidence="1">
    <location>
        <begin position="1"/>
        <end position="47"/>
    </location>
</feature>
<dbReference type="Pfam" id="PF08447">
    <property type="entry name" value="PAS_3"/>
    <property type="match status" value="1"/>
</dbReference>
<dbReference type="AlphaFoldDB" id="A0A5S3YTI0"/>
<evidence type="ECO:0000313" key="2">
    <source>
        <dbReference type="EMBL" id="TMP80740.1"/>
    </source>
</evidence>
<evidence type="ECO:0000259" key="1">
    <source>
        <dbReference type="PROSITE" id="PS50112"/>
    </source>
</evidence>
<accession>A0A5S3YTI0</accession>
<evidence type="ECO:0000313" key="3">
    <source>
        <dbReference type="Proteomes" id="UP000307362"/>
    </source>
</evidence>
<gene>
    <name evidence="2" type="ORF">CWB73_10000</name>
</gene>
<comment type="caution">
    <text evidence="2">The sequence shown here is derived from an EMBL/GenBank/DDBJ whole genome shotgun (WGS) entry which is preliminary data.</text>
</comment>
<sequence>MTYENDAFCEVSGYNKEEIYGKPHNLVRQNDVPKLAFANLWVTIESGKSWMGPVENQSKDGRFYWVCAFVTKIKHELGPKQPTITHLCHFHI</sequence>
<reference evidence="3" key="2">
    <citation type="submission" date="2019-06" db="EMBL/GenBank/DDBJ databases">
        <title>Co-occurence of chitin degradation, pigmentation and bioactivity in marine Pseudoalteromonas.</title>
        <authorList>
            <person name="Sonnenschein E.C."/>
            <person name="Bech P.K."/>
        </authorList>
    </citation>
    <scope>NUCLEOTIDE SEQUENCE [LARGE SCALE GENOMIC DNA]</scope>
    <source>
        <strain evidence="3">S1189</strain>
    </source>
</reference>
<name>A0A5S3YTI0_9GAMM</name>
<reference evidence="2 3" key="1">
    <citation type="submission" date="2017-12" db="EMBL/GenBank/DDBJ databases">
        <authorList>
            <person name="Paulsen S."/>
            <person name="Gram L.K."/>
        </authorList>
    </citation>
    <scope>NUCLEOTIDE SEQUENCE [LARGE SCALE GENOMIC DNA]</scope>
    <source>
        <strain evidence="2 3">S1189</strain>
    </source>
</reference>
<dbReference type="OrthoDB" id="5675566at2"/>
<dbReference type="InterPro" id="IPR013655">
    <property type="entry name" value="PAS_fold_3"/>
</dbReference>
<dbReference type="PROSITE" id="PS50112">
    <property type="entry name" value="PAS"/>
    <property type="match status" value="1"/>
</dbReference>
<dbReference type="NCBIfam" id="TIGR00229">
    <property type="entry name" value="sensory_box"/>
    <property type="match status" value="1"/>
</dbReference>
<dbReference type="Gene3D" id="3.30.450.20">
    <property type="entry name" value="PAS domain"/>
    <property type="match status" value="1"/>
</dbReference>
<dbReference type="EMBL" id="PNCM01000020">
    <property type="protein sequence ID" value="TMP80740.1"/>
    <property type="molecule type" value="Genomic_DNA"/>
</dbReference>
<dbReference type="SUPFAM" id="SSF55785">
    <property type="entry name" value="PYP-like sensor domain (PAS domain)"/>
    <property type="match status" value="1"/>
</dbReference>
<dbReference type="RefSeq" id="WP_138567477.1">
    <property type="nucleotide sequence ID" value="NZ_PNCM01000020.1"/>
</dbReference>
<dbReference type="CDD" id="cd00130">
    <property type="entry name" value="PAS"/>
    <property type="match status" value="1"/>
</dbReference>
<proteinExistence type="predicted"/>
<dbReference type="InterPro" id="IPR035965">
    <property type="entry name" value="PAS-like_dom_sf"/>
</dbReference>
<organism evidence="2 3">
    <name type="scientific">Pseudoalteromonas phenolica</name>
    <dbReference type="NCBI Taxonomy" id="161398"/>
    <lineage>
        <taxon>Bacteria</taxon>
        <taxon>Pseudomonadati</taxon>
        <taxon>Pseudomonadota</taxon>
        <taxon>Gammaproteobacteria</taxon>
        <taxon>Alteromonadales</taxon>
        <taxon>Pseudoalteromonadaceae</taxon>
        <taxon>Pseudoalteromonas</taxon>
    </lineage>
</organism>
<protein>
    <recommendedName>
        <fullName evidence="1">PAS domain-containing protein</fullName>
    </recommendedName>
</protein>